<comment type="catalytic activity">
    <reaction evidence="1 7">
        <text>an S-(2-hydroxyacyl)glutathione + H2O = a 2-hydroxy carboxylate + glutathione + H(+)</text>
        <dbReference type="Rhea" id="RHEA:21864"/>
        <dbReference type="ChEBI" id="CHEBI:15377"/>
        <dbReference type="ChEBI" id="CHEBI:15378"/>
        <dbReference type="ChEBI" id="CHEBI:57925"/>
        <dbReference type="ChEBI" id="CHEBI:58896"/>
        <dbReference type="ChEBI" id="CHEBI:71261"/>
        <dbReference type="EC" id="3.1.2.6"/>
    </reaction>
</comment>
<comment type="function">
    <text evidence="7">Thiolesterase that catalyzes the hydrolysis of S-D-lactoyl-glutathione to form glutathione and D-lactic acid.</text>
</comment>
<comment type="cofactor">
    <cofactor evidence="7">
        <name>Zn(2+)</name>
        <dbReference type="ChEBI" id="CHEBI:29105"/>
    </cofactor>
    <text evidence="7">Binds 2 Zn(2+) ions per subunit.</text>
</comment>
<feature type="binding site" evidence="7">
    <location>
        <position position="136"/>
    </location>
    <ligand>
        <name>Zn(2+)</name>
        <dbReference type="ChEBI" id="CHEBI:29105"/>
        <label>1</label>
    </ligand>
</feature>
<evidence type="ECO:0000259" key="8">
    <source>
        <dbReference type="SMART" id="SM00849"/>
    </source>
</evidence>
<dbReference type="HAMAP" id="MF_01374">
    <property type="entry name" value="Glyoxalase_2"/>
    <property type="match status" value="1"/>
</dbReference>
<feature type="binding site" evidence="7">
    <location>
        <position position="113"/>
    </location>
    <ligand>
        <name>Zn(2+)</name>
        <dbReference type="ChEBI" id="CHEBI:29105"/>
        <label>1</label>
    </ligand>
</feature>
<comment type="caution">
    <text evidence="9">The sequence shown here is derived from an EMBL/GenBank/DDBJ whole genome shotgun (WGS) entry which is preliminary data.</text>
</comment>
<keyword evidence="10" id="KW-1185">Reference proteome</keyword>
<dbReference type="SMART" id="SM00849">
    <property type="entry name" value="Lactamase_B"/>
    <property type="match status" value="1"/>
</dbReference>
<protein>
    <recommendedName>
        <fullName evidence="7">Hydroxyacylglutathione hydrolase</fullName>
        <ecNumber evidence="7">3.1.2.6</ecNumber>
    </recommendedName>
    <alternativeName>
        <fullName evidence="7">Glyoxalase II</fullName>
        <shortName evidence="7">Glx II</shortName>
    </alternativeName>
</protein>
<dbReference type="InterPro" id="IPR035680">
    <property type="entry name" value="Clx_II_MBL"/>
</dbReference>
<dbReference type="Gene3D" id="3.60.15.10">
    <property type="entry name" value="Ribonuclease Z/Hydroxyacylglutathione hydrolase-like"/>
    <property type="match status" value="1"/>
</dbReference>
<dbReference type="InterPro" id="IPR050110">
    <property type="entry name" value="Glyoxalase_II_hydrolase"/>
</dbReference>
<proteinExistence type="inferred from homology"/>
<keyword evidence="6 7" id="KW-0862">Zinc</keyword>
<evidence type="ECO:0000256" key="7">
    <source>
        <dbReference type="HAMAP-Rule" id="MF_01374"/>
    </source>
</evidence>
<dbReference type="Pfam" id="PF16123">
    <property type="entry name" value="HAGH_C"/>
    <property type="match status" value="1"/>
</dbReference>
<reference evidence="10" key="1">
    <citation type="journal article" date="2019" name="Int. J. Syst. Evol. Microbiol.">
        <title>The Global Catalogue of Microorganisms (GCM) 10K type strain sequencing project: providing services to taxonomists for standard genome sequencing and annotation.</title>
        <authorList>
            <consortium name="The Broad Institute Genomics Platform"/>
            <consortium name="The Broad Institute Genome Sequencing Center for Infectious Disease"/>
            <person name="Wu L."/>
            <person name="Ma J."/>
        </authorList>
    </citation>
    <scope>NUCLEOTIDE SEQUENCE [LARGE SCALE GENOMIC DNA]</scope>
    <source>
        <strain evidence="10">CCUG 60525</strain>
    </source>
</reference>
<feature type="binding site" evidence="7">
    <location>
        <position position="136"/>
    </location>
    <ligand>
        <name>Zn(2+)</name>
        <dbReference type="ChEBI" id="CHEBI:29105"/>
        <label>2</label>
    </ligand>
</feature>
<dbReference type="InterPro" id="IPR001279">
    <property type="entry name" value="Metallo-B-lactamas"/>
</dbReference>
<dbReference type="PANTHER" id="PTHR43705">
    <property type="entry name" value="HYDROXYACYLGLUTATHIONE HYDROLASE"/>
    <property type="match status" value="1"/>
</dbReference>
<evidence type="ECO:0000313" key="9">
    <source>
        <dbReference type="EMBL" id="MFD1007163.1"/>
    </source>
</evidence>
<organism evidence="9 10">
    <name type="scientific">Oceanisphaera ostreae</name>
    <dbReference type="NCBI Taxonomy" id="914151"/>
    <lineage>
        <taxon>Bacteria</taxon>
        <taxon>Pseudomonadati</taxon>
        <taxon>Pseudomonadota</taxon>
        <taxon>Gammaproteobacteria</taxon>
        <taxon>Aeromonadales</taxon>
        <taxon>Aeromonadaceae</taxon>
        <taxon>Oceanisphaera</taxon>
    </lineage>
</organism>
<dbReference type="PIRSF" id="PIRSF005457">
    <property type="entry name" value="Glx"/>
    <property type="match status" value="1"/>
</dbReference>
<keyword evidence="5 7" id="KW-0378">Hydrolase</keyword>
<dbReference type="PANTHER" id="PTHR43705:SF1">
    <property type="entry name" value="HYDROXYACYLGLUTATHIONE HYDROLASE GLOB"/>
    <property type="match status" value="1"/>
</dbReference>
<comment type="subunit">
    <text evidence="7">Monomer.</text>
</comment>
<name>A0ABW3KFY0_9GAMM</name>
<sequence length="262" mass="28803">MVNISLIPAFQDNYIWLLTNNNQAVVVDPGQAAPVEQVLAERELTLTSILITHHHHDHTGGVKALLANWPHAKVYAPANKPLPALGAIAVNDGDKVTLPELGMEFEVMAVPGHTLDHIAYIEPNGVAGEPLLFCGDTLFSGGCGRLFEGTPEQMHRSLTRFAALPDNTRVYCAHEYTQSNLAFCHAVEPNNAELQKYLQKVAKLRQQGIPTVPSSIGQEKAINVFLRTHLDSVRASTEAHAGAELDEYIKVFAALRRWKDDF</sequence>
<evidence type="ECO:0000256" key="1">
    <source>
        <dbReference type="ARBA" id="ARBA00001623"/>
    </source>
</evidence>
<dbReference type="SUPFAM" id="SSF56281">
    <property type="entry name" value="Metallo-hydrolase/oxidoreductase"/>
    <property type="match status" value="1"/>
</dbReference>
<evidence type="ECO:0000256" key="4">
    <source>
        <dbReference type="ARBA" id="ARBA00022723"/>
    </source>
</evidence>
<dbReference type="EMBL" id="JBHTJS010000007">
    <property type="protein sequence ID" value="MFD1007163.1"/>
    <property type="molecule type" value="Genomic_DNA"/>
</dbReference>
<comment type="pathway">
    <text evidence="2 7">Secondary metabolite metabolism; methylglyoxal degradation; (R)-lactate from methylglyoxal: step 2/2.</text>
</comment>
<feature type="binding site" evidence="7">
    <location>
        <position position="55"/>
    </location>
    <ligand>
        <name>Zn(2+)</name>
        <dbReference type="ChEBI" id="CHEBI:29105"/>
        <label>1</label>
    </ligand>
</feature>
<dbReference type="EC" id="3.1.2.6" evidence="7"/>
<feature type="binding site" evidence="7">
    <location>
        <position position="174"/>
    </location>
    <ligand>
        <name>Zn(2+)</name>
        <dbReference type="ChEBI" id="CHEBI:29105"/>
        <label>2</label>
    </ligand>
</feature>
<dbReference type="Proteomes" id="UP001597048">
    <property type="component" value="Unassembled WGS sequence"/>
</dbReference>
<dbReference type="CDD" id="cd07723">
    <property type="entry name" value="hydroxyacylglutathione_hydrolase_MBL-fold"/>
    <property type="match status" value="1"/>
</dbReference>
<dbReference type="InterPro" id="IPR036866">
    <property type="entry name" value="RibonucZ/Hydroxyglut_hydro"/>
</dbReference>
<keyword evidence="4 7" id="KW-0479">Metal-binding</keyword>
<evidence type="ECO:0000313" key="10">
    <source>
        <dbReference type="Proteomes" id="UP001597048"/>
    </source>
</evidence>
<feature type="binding site" evidence="7">
    <location>
        <position position="53"/>
    </location>
    <ligand>
        <name>Zn(2+)</name>
        <dbReference type="ChEBI" id="CHEBI:29105"/>
        <label>1</label>
    </ligand>
</feature>
<feature type="binding site" evidence="7">
    <location>
        <position position="58"/>
    </location>
    <ligand>
        <name>Zn(2+)</name>
        <dbReference type="ChEBI" id="CHEBI:29105"/>
        <label>2</label>
    </ligand>
</feature>
<feature type="binding site" evidence="7">
    <location>
        <position position="57"/>
    </location>
    <ligand>
        <name>Zn(2+)</name>
        <dbReference type="ChEBI" id="CHEBI:29105"/>
        <label>2</label>
    </ligand>
</feature>
<dbReference type="Pfam" id="PF00753">
    <property type="entry name" value="Lactamase_B"/>
    <property type="match status" value="1"/>
</dbReference>
<evidence type="ECO:0000256" key="2">
    <source>
        <dbReference type="ARBA" id="ARBA00004963"/>
    </source>
</evidence>
<evidence type="ECO:0000256" key="5">
    <source>
        <dbReference type="ARBA" id="ARBA00022801"/>
    </source>
</evidence>
<feature type="domain" description="Metallo-beta-lactamase" evidence="8">
    <location>
        <begin position="12"/>
        <end position="174"/>
    </location>
</feature>
<dbReference type="NCBIfam" id="TIGR03413">
    <property type="entry name" value="GSH_gloB"/>
    <property type="match status" value="1"/>
</dbReference>
<dbReference type="GO" id="GO:0004416">
    <property type="term" value="F:hydroxyacylglutathione hydrolase activity"/>
    <property type="evidence" value="ECO:0007669"/>
    <property type="project" value="UniProtKB-EC"/>
</dbReference>
<dbReference type="RefSeq" id="WP_379557087.1">
    <property type="nucleotide sequence ID" value="NZ_JBHTJS010000007.1"/>
</dbReference>
<dbReference type="InterPro" id="IPR017782">
    <property type="entry name" value="Hydroxyacylglutathione_Hdrlase"/>
</dbReference>
<evidence type="ECO:0000256" key="6">
    <source>
        <dbReference type="ARBA" id="ARBA00022833"/>
    </source>
</evidence>
<accession>A0ABW3KFY0</accession>
<dbReference type="InterPro" id="IPR032282">
    <property type="entry name" value="HAGH_C"/>
</dbReference>
<gene>
    <name evidence="7 9" type="primary">gloB</name>
    <name evidence="9" type="ORF">ACFQ1C_03190</name>
</gene>
<evidence type="ECO:0000256" key="3">
    <source>
        <dbReference type="ARBA" id="ARBA00006759"/>
    </source>
</evidence>
<comment type="similarity">
    <text evidence="3 7">Belongs to the metallo-beta-lactamase superfamily. Glyoxalase II family.</text>
</comment>